<gene>
    <name evidence="3" type="ORF">RV14_GL001553</name>
</gene>
<evidence type="ECO:0000259" key="2">
    <source>
        <dbReference type="Pfam" id="PF09681"/>
    </source>
</evidence>
<evidence type="ECO:0000256" key="1">
    <source>
        <dbReference type="SAM" id="Coils"/>
    </source>
</evidence>
<name>A0A1L8W995_9ENTE</name>
<dbReference type="Proteomes" id="UP000182152">
    <property type="component" value="Unassembled WGS sequence"/>
</dbReference>
<dbReference type="Gene3D" id="2.60.40.3350">
    <property type="match status" value="1"/>
</dbReference>
<sequence length="804" mass="89813">MFATITRHSVGVVEKAVQIFRDLQLIDVLDNGAIYMSDIQSFIGKSSTEADRKREYRKKIEEAKRNLITGGQVSDKCPDKTTPELEIEIEKDIDIDKEEKRGKYSDEHLRLAKKLQSSPNRTNVVFWSHDRGTAKLRMKLVRKNGIPQSLPEGTTVPIRLMFLSSTAEDGYGKHDYLATIEDRMSGIVSIVLEDNILGYVGKVEGSVYIDFPNDRSLDTAGRFTFYIKRSPIDDSTPELEDYYFNGFSQTIDKIEKILADGKLEIEQKIAESETQIEAKVKDTNDKITKANQDVATLNTNIDKANDRIDQTNQQIGDLGKLKKIYSNSINFGDYDYSGNPNLLSTITSDYFTTKDNVTITNENRGVKLTFRNSGFGAETGNVMQIKPQTTYTLSAKVTVNEDFVGDLSKVRLTYRKFPGGNILLGTNLADTLVGETKMISVTGSVSEMKQVERTYLRLDSNSQIVDGSISIEYIKLEEGAIPTPYHPNLFEKPWQISKIPLNENLANQSVVFPINTSTYNLYAAKMRKNLEIGKTMTITLKGTKPVNQSFKLFGNGSIDYGTLTPVNGLVDTWRLTFTPNEVATANPSNIELYQVPKNTLGNCTIEWLKIEEGDVATPNITDYKYFGEGLKDSDNPNDYSWNITSKHAENIFAREDCVVHNSGNESIDGFKDFRQTPTVNNVPVALDQFISTTVKTTNTTDFTNESSVRFERDGRSVVANFSITNKAANFAGWKNLMAFPKGYTPTSLKDWGGTLANKTNRNPALSVYANASGIAVMVSTTNLPENQECSGTISYFTNDAWPNE</sequence>
<accession>A0A1L8W995</accession>
<proteinExistence type="predicted"/>
<dbReference type="Pfam" id="PF09681">
    <property type="entry name" value="Phage_rep_org_N"/>
    <property type="match status" value="1"/>
</dbReference>
<feature type="coiled-coil region" evidence="1">
    <location>
        <begin position="280"/>
        <end position="321"/>
    </location>
</feature>
<comment type="caution">
    <text evidence="3">The sequence shown here is derived from an EMBL/GenBank/DDBJ whole genome shotgun (WGS) entry which is preliminary data.</text>
</comment>
<dbReference type="AlphaFoldDB" id="A0A1L8W995"/>
<protein>
    <recommendedName>
        <fullName evidence="2">Phage replisome organiser N-terminal domain-containing protein</fullName>
    </recommendedName>
</protein>
<keyword evidence="4" id="KW-1185">Reference proteome</keyword>
<dbReference type="InterPro" id="IPR010056">
    <property type="entry name" value="Phage_rep_org__N"/>
</dbReference>
<dbReference type="EMBL" id="JXLB01000033">
    <property type="protein sequence ID" value="OJG77603.1"/>
    <property type="molecule type" value="Genomic_DNA"/>
</dbReference>
<evidence type="ECO:0000313" key="4">
    <source>
        <dbReference type="Proteomes" id="UP000182152"/>
    </source>
</evidence>
<evidence type="ECO:0000313" key="3">
    <source>
        <dbReference type="EMBL" id="OJG77603.1"/>
    </source>
</evidence>
<feature type="domain" description="Phage replisome organiser N-terminal" evidence="2">
    <location>
        <begin position="1"/>
        <end position="60"/>
    </location>
</feature>
<keyword evidence="1" id="KW-0175">Coiled coil</keyword>
<organism evidence="3 4">
    <name type="scientific">Enterococcus ratti</name>
    <dbReference type="NCBI Taxonomy" id="150033"/>
    <lineage>
        <taxon>Bacteria</taxon>
        <taxon>Bacillati</taxon>
        <taxon>Bacillota</taxon>
        <taxon>Bacilli</taxon>
        <taxon>Lactobacillales</taxon>
        <taxon>Enterococcaceae</taxon>
        <taxon>Enterococcus</taxon>
    </lineage>
</organism>
<reference evidence="3 4" key="1">
    <citation type="submission" date="2014-12" db="EMBL/GenBank/DDBJ databases">
        <title>Draft genome sequences of 29 type strains of Enterococci.</title>
        <authorList>
            <person name="Zhong Z."/>
            <person name="Sun Z."/>
            <person name="Liu W."/>
            <person name="Zhang W."/>
            <person name="Zhang H."/>
        </authorList>
    </citation>
    <scope>NUCLEOTIDE SEQUENCE [LARGE SCALE GENOMIC DNA]</scope>
    <source>
        <strain evidence="3 4">DSM 15687</strain>
    </source>
</reference>
<dbReference type="STRING" id="150033.RV14_GL001553"/>